<dbReference type="Pfam" id="PF03837">
    <property type="entry name" value="RecT"/>
    <property type="match status" value="1"/>
</dbReference>
<dbReference type="EMBL" id="CP042425">
    <property type="protein sequence ID" value="QEL19316.1"/>
    <property type="molecule type" value="Genomic_DNA"/>
</dbReference>
<proteinExistence type="predicted"/>
<protein>
    <submittedName>
        <fullName evidence="1">Phage recombination protein Bet</fullName>
    </submittedName>
</protein>
<dbReference type="RefSeq" id="WP_149113718.1">
    <property type="nucleotide sequence ID" value="NZ_CP042425.1"/>
</dbReference>
<dbReference type="InterPro" id="IPR010183">
    <property type="entry name" value="Phage_lambda_Bet"/>
</dbReference>
<organism evidence="1 2">
    <name type="scientific">Limnoglobus roseus</name>
    <dbReference type="NCBI Taxonomy" id="2598579"/>
    <lineage>
        <taxon>Bacteria</taxon>
        <taxon>Pseudomonadati</taxon>
        <taxon>Planctomycetota</taxon>
        <taxon>Planctomycetia</taxon>
        <taxon>Gemmatales</taxon>
        <taxon>Gemmataceae</taxon>
        <taxon>Limnoglobus</taxon>
    </lineage>
</organism>
<dbReference type="GO" id="GO:0003677">
    <property type="term" value="F:DNA binding"/>
    <property type="evidence" value="ECO:0007669"/>
    <property type="project" value="InterPro"/>
</dbReference>
<accession>A0A5C1AMV4</accession>
<name>A0A5C1AMV4_9BACT</name>
<sequence>MNEIAQRGYTAPQLTLIKHTVAKDCNTDEFNLFIEICKQQGLDPFKKQIFAQVYNKDKPDKRQLVIVTSIDGYRAKAQRCGDYRPAEEETRFEFDPAAKDPETNPAGLVRAVVKVFKYGPDKQWYPVAGEARWDEFAPLDYAAFDWIDTGDVWEDTGKPKKKRVPKGKKLLKDGNWKNMPHVMLGKCAEAQALRRGWPEDMSGLYVQEEMAKVYLDMSATEAVEAFEKEERLKRIASNDTIPAIFEMSEGLQLVPLGKFADRVMEYVGAFDSVEAFDFWKDQNVRSLQQYWANASTDALELKKKMERLRSDLNTRVGSTAA</sequence>
<keyword evidence="2" id="KW-1185">Reference proteome</keyword>
<dbReference type="NCBIfam" id="TIGR01913">
    <property type="entry name" value="bet_lambda"/>
    <property type="match status" value="1"/>
</dbReference>
<dbReference type="Proteomes" id="UP000324974">
    <property type="component" value="Chromosome"/>
</dbReference>
<evidence type="ECO:0000313" key="2">
    <source>
        <dbReference type="Proteomes" id="UP000324974"/>
    </source>
</evidence>
<dbReference type="GO" id="GO:0006310">
    <property type="term" value="P:DNA recombination"/>
    <property type="evidence" value="ECO:0007669"/>
    <property type="project" value="InterPro"/>
</dbReference>
<reference evidence="2" key="1">
    <citation type="submission" date="2019-08" db="EMBL/GenBank/DDBJ databases">
        <title>Limnoglobus roseus gen. nov., sp. nov., a novel freshwater planctomycete with a giant genome from the family Gemmataceae.</title>
        <authorList>
            <person name="Kulichevskaya I.S."/>
            <person name="Naumoff D.G."/>
            <person name="Miroshnikov K."/>
            <person name="Ivanova A."/>
            <person name="Philippov D.A."/>
            <person name="Hakobyan A."/>
            <person name="Rijpstra I.C."/>
            <person name="Sinninghe Damste J.S."/>
            <person name="Liesack W."/>
            <person name="Dedysh S.N."/>
        </authorList>
    </citation>
    <scope>NUCLEOTIDE SEQUENCE [LARGE SCALE GENOMIC DNA]</scope>
    <source>
        <strain evidence="2">PX52</strain>
    </source>
</reference>
<evidence type="ECO:0000313" key="1">
    <source>
        <dbReference type="EMBL" id="QEL19316.1"/>
    </source>
</evidence>
<dbReference type="AlphaFoldDB" id="A0A5C1AMV4"/>
<gene>
    <name evidence="1" type="primary">bet_3</name>
    <name evidence="1" type="ORF">PX52LOC_06382</name>
</gene>
<dbReference type="InterPro" id="IPR018330">
    <property type="entry name" value="RecT_fam"/>
</dbReference>
<dbReference type="OrthoDB" id="320854at2"/>
<dbReference type="KEGG" id="lrs:PX52LOC_06382"/>